<proteinExistence type="predicted"/>
<accession>A0A0B5F6D4</accession>
<keyword evidence="1" id="KW-0808">Transferase</keyword>
<dbReference type="PANTHER" id="PTHR35526">
    <property type="entry name" value="ANTI-SIGMA-F FACTOR RSBW-RELATED"/>
    <property type="match status" value="1"/>
</dbReference>
<evidence type="ECO:0000313" key="4">
    <source>
        <dbReference type="Proteomes" id="UP000031523"/>
    </source>
</evidence>
<sequence>MLIGRTEQLRYRRFRPAVRVARTAAREVAQRWGLAGLADDAESVVGELMANAVVHGRAARESWVAVTYELADEALRIEVRDWATGLPRLPLDEVDALGTECAEDMAESGRGLLMVSALCARWGVTPHVIGKSVWCEFASVPQVLPER</sequence>
<keyword evidence="1" id="KW-0418">Kinase</keyword>
<dbReference type="EMBL" id="CP010519">
    <property type="protein sequence ID" value="AJE85887.1"/>
    <property type="molecule type" value="Genomic_DNA"/>
</dbReference>
<protein>
    <recommendedName>
        <fullName evidence="2">Histidine kinase/HSP90-like ATPase domain-containing protein</fullName>
    </recommendedName>
</protein>
<evidence type="ECO:0000313" key="3">
    <source>
        <dbReference type="EMBL" id="AJE85887.1"/>
    </source>
</evidence>
<dbReference type="Pfam" id="PF13581">
    <property type="entry name" value="HATPase_c_2"/>
    <property type="match status" value="1"/>
</dbReference>
<dbReference type="CDD" id="cd16936">
    <property type="entry name" value="HATPase_RsbW-like"/>
    <property type="match status" value="1"/>
</dbReference>
<organism evidence="3 4">
    <name type="scientific">Streptomyces albus (strain ATCC 21838 / DSM 41398 / FERM P-419 / JCM 4703 / NBRC 107858)</name>
    <dbReference type="NCBI Taxonomy" id="1081613"/>
    <lineage>
        <taxon>Bacteria</taxon>
        <taxon>Bacillati</taxon>
        <taxon>Actinomycetota</taxon>
        <taxon>Actinomycetes</taxon>
        <taxon>Kitasatosporales</taxon>
        <taxon>Streptomycetaceae</taxon>
        <taxon>Streptomyces</taxon>
    </lineage>
</organism>
<name>A0A0B5F6D4_STRA4</name>
<dbReference type="AlphaFoldDB" id="A0A0B5F6D4"/>
<dbReference type="InterPro" id="IPR003594">
    <property type="entry name" value="HATPase_dom"/>
</dbReference>
<dbReference type="KEGG" id="sals:SLNWT_5511"/>
<dbReference type="InterPro" id="IPR050267">
    <property type="entry name" value="Anti-sigma-factor_SerPK"/>
</dbReference>
<feature type="domain" description="Histidine kinase/HSP90-like ATPase" evidence="2">
    <location>
        <begin position="17"/>
        <end position="120"/>
    </location>
</feature>
<gene>
    <name evidence="3" type="ORF">SLNWT_5511</name>
</gene>
<dbReference type="InterPro" id="IPR036890">
    <property type="entry name" value="HATPase_C_sf"/>
</dbReference>
<dbReference type="GO" id="GO:0004674">
    <property type="term" value="F:protein serine/threonine kinase activity"/>
    <property type="evidence" value="ECO:0007669"/>
    <property type="project" value="UniProtKB-KW"/>
</dbReference>
<evidence type="ECO:0000259" key="2">
    <source>
        <dbReference type="Pfam" id="PF13581"/>
    </source>
</evidence>
<dbReference type="Proteomes" id="UP000031523">
    <property type="component" value="Chromosome"/>
</dbReference>
<dbReference type="PANTHER" id="PTHR35526:SF3">
    <property type="entry name" value="ANTI-SIGMA-F FACTOR RSBW"/>
    <property type="match status" value="1"/>
</dbReference>
<evidence type="ECO:0000256" key="1">
    <source>
        <dbReference type="ARBA" id="ARBA00022527"/>
    </source>
</evidence>
<keyword evidence="4" id="KW-1185">Reference proteome</keyword>
<dbReference type="Gene3D" id="3.30.565.10">
    <property type="entry name" value="Histidine kinase-like ATPase, C-terminal domain"/>
    <property type="match status" value="1"/>
</dbReference>
<keyword evidence="1" id="KW-0723">Serine/threonine-protein kinase</keyword>
<reference evidence="3 4" key="1">
    <citation type="submission" date="2015-01" db="EMBL/GenBank/DDBJ databases">
        <title>Enhanced salinomycin production by adjusting the supply of polyketide extender units in Streptomyce albus DSM 41398.</title>
        <authorList>
            <person name="Lu C."/>
        </authorList>
    </citation>
    <scope>NUCLEOTIDE SEQUENCE [LARGE SCALE GENOMIC DNA]</scope>
    <source>
        <strain evidence="4">ATCC 21838 / DSM 41398 / FERM P-419 / JCM 4703 / NBRC 107858</strain>
    </source>
</reference>
<dbReference type="SUPFAM" id="SSF55874">
    <property type="entry name" value="ATPase domain of HSP90 chaperone/DNA topoisomerase II/histidine kinase"/>
    <property type="match status" value="1"/>
</dbReference>